<dbReference type="InterPro" id="IPR014018">
    <property type="entry name" value="SecA_motor_DEAD"/>
</dbReference>
<dbReference type="PANTHER" id="PTHR30612:SF0">
    <property type="entry name" value="CHLOROPLAST PROTEIN-TRANSPORTING ATPASE"/>
    <property type="match status" value="1"/>
</dbReference>
<dbReference type="Pfam" id="PF07517">
    <property type="entry name" value="SecA_DEAD"/>
    <property type="match status" value="1"/>
</dbReference>
<organism evidence="5 6">
    <name type="scientific">Aedes aegypti</name>
    <name type="common">Yellowfever mosquito</name>
    <name type="synonym">Culex aegypti</name>
    <dbReference type="NCBI Taxonomy" id="7159"/>
    <lineage>
        <taxon>Eukaryota</taxon>
        <taxon>Metazoa</taxon>
        <taxon>Ecdysozoa</taxon>
        <taxon>Arthropoda</taxon>
        <taxon>Hexapoda</taxon>
        <taxon>Insecta</taxon>
        <taxon>Pterygota</taxon>
        <taxon>Neoptera</taxon>
        <taxon>Endopterygota</taxon>
        <taxon>Diptera</taxon>
        <taxon>Nematocera</taxon>
        <taxon>Culicoidea</taxon>
        <taxon>Culicidae</taxon>
        <taxon>Culicinae</taxon>
        <taxon>Aedini</taxon>
        <taxon>Aedes</taxon>
        <taxon>Stegomyia</taxon>
    </lineage>
</organism>
<protein>
    <recommendedName>
        <fullName evidence="4">SecA family profile domain-containing protein</fullName>
    </recommendedName>
</protein>
<sequence>MRRRKTAMMTVRDNPPKFYRAIHFPYGERNNSKPSGSVSKQPANPTLKQCKKLTNSTEDQYIKLRNPDAGGLPYSAKLRCGDTYWKLHGDGCLVTIGSDYVAQVSIEHIPELDDMSDFEASKELLLANLKIDNVLFDQLVKQTTDTVGTIKSVLHDLAVAGAVDPNSAKCLLELWRIADEYNFKISIKFSDEINSNEIIQHTQLKAVLTQYAKQTHKLEERSLVERGKSWIQGLMKKNFFGESLTTVIKNHKTIIMETCTSYLKQNIAKLEPHSCLLLTKNDVKLFSDLECALSESEFKEALPTIEMNFFKSFMEIKPKDYCQSLPLVNNVYFHVCKSMLEMANRVEAELSIKKILTFENMWKITPLQESANVASLFAKCFIKQLQMLVKMANHFEPGKITVRGEFFYECQIKIFNVSQLVHDDLRIWLCLVDATMMHMFQGNTQRIEVYSAVLEVFHSYVSSNASRHESQESVRMVAHNTLEFVAQVEQTGLGNSAMDMEILRKQISFIGPEFLSVKMSLSRYRDLLDVFKHYWERFNEVLPKLTRKLEGNHLKLEVDEIKNLLSNIVSQVLDKDVSPEEVIKFFRAYNDLFTDMEDMPFVWYVRIQTRCRKNKLLQSKIIKRVENAYRNTDNECYQVQGGQNDRFVATYGNDEVPDHYQVEVVKTLLNNIEKIGRKQTWANESELSATDQLIATVLLINAVRSSLLYLKEQSDYVDFEKYYEESVKPFISVINDSTTLEDFTKRVELIKESFWYIRNQNSIGIDKAVELFEQHNMVFKEELLRTSFDRYNDQFLKYMVDCNKLSTTDKIRTIVGDVRSKAKPLLNTKWTAEFKQTTLPEVLAGLGAVWSIKISKDVANSGKHLKPHTIQILSILRLLSIDEGITGVQKHLAQILTGQGKSVVLGLVAAMLALFDHDVVVVCYSRYLANRDYNDFEDLFKTFSVDSKIYYQTFDDVAWTEMHKLYAKATKYVSKSIGIPDETQTFRTFASKLNNTVLLIDEVDVFFMDKFYGNSFNPLFVAPVRGLGKIQLQIWHLVHRNDWQVEKDIQSFINASDDPEVKMFRSLQQRPNRYKFLNIASDVTEVLHTNESLLSAHLQQMIETAILIKNRTKHDDWIQSFRIDRNGCITHKDDHGIFRTNCCLGYHNTFVYFKLREKNFVQYVNGVNNFGYLNLSIASFSYSKIPEKFPLILGVSGTLKELTAFEKDAIENHYQITQSSIMPSFFGCSNLKFNPSKNFQCHQKPIDWRKAIFTRVNAIINAHRSVIVFFDTETEITQFKHEFKSQLDRLNVITNNTEPRVRDRCIAEAGLSRTVTLATREMGRGVDYKSSLSVEKNGGIHIIQTFFSIDEKEETQIKGRTARKDNRGSYELILCHTHLLVLRLVRLLDRAEQIDYAFLLKSRDRLMKEDSDRLRQELERVNEAHEKSIGFCRKL</sequence>
<feature type="region of interest" description="Disordered" evidence="3">
    <location>
        <begin position="26"/>
        <end position="45"/>
    </location>
</feature>
<name>A0A6I8T5H1_AEDAE</name>
<accession>A0A6I8T5H1</accession>
<dbReference type="PROSITE" id="PS51196">
    <property type="entry name" value="SECA_MOTOR_DEAD"/>
    <property type="match status" value="1"/>
</dbReference>
<evidence type="ECO:0000313" key="6">
    <source>
        <dbReference type="Proteomes" id="UP000008820"/>
    </source>
</evidence>
<proteinExistence type="predicted"/>
<keyword evidence="1" id="KW-0813">Transport</keyword>
<dbReference type="InParanoid" id="A0A6I8T5H1"/>
<dbReference type="InterPro" id="IPR027417">
    <property type="entry name" value="P-loop_NTPase"/>
</dbReference>
<evidence type="ECO:0000256" key="3">
    <source>
        <dbReference type="SAM" id="MobiDB-lite"/>
    </source>
</evidence>
<dbReference type="PANTHER" id="PTHR30612">
    <property type="entry name" value="SECA INNER MEMBRANE COMPONENT OF SEC PROTEIN SECRETION SYSTEM"/>
    <property type="match status" value="1"/>
</dbReference>
<dbReference type="SUPFAM" id="SSF52540">
    <property type="entry name" value="P-loop containing nucleoside triphosphate hydrolases"/>
    <property type="match status" value="2"/>
</dbReference>
<dbReference type="GO" id="GO:0006605">
    <property type="term" value="P:protein targeting"/>
    <property type="evidence" value="ECO:0007669"/>
    <property type="project" value="InterPro"/>
</dbReference>
<gene>
    <name evidence="5" type="primary">5571300</name>
</gene>
<dbReference type="GO" id="GO:0017038">
    <property type="term" value="P:protein import"/>
    <property type="evidence" value="ECO:0007669"/>
    <property type="project" value="InterPro"/>
</dbReference>
<reference evidence="5 6" key="1">
    <citation type="submission" date="2017-06" db="EMBL/GenBank/DDBJ databases">
        <title>Aedes aegypti genome working group (AGWG) sequencing and assembly.</title>
        <authorList>
            <consortium name="Aedes aegypti Genome Working Group (AGWG)"/>
            <person name="Matthews B.J."/>
        </authorList>
    </citation>
    <scope>NUCLEOTIDE SEQUENCE [LARGE SCALE GENOMIC DNA]</scope>
    <source>
        <strain evidence="5 6">LVP_AGWG</strain>
    </source>
</reference>
<evidence type="ECO:0000256" key="1">
    <source>
        <dbReference type="ARBA" id="ARBA00022927"/>
    </source>
</evidence>
<dbReference type="Gene3D" id="3.40.50.300">
    <property type="entry name" value="P-loop containing nucleotide triphosphate hydrolases"/>
    <property type="match status" value="2"/>
</dbReference>
<dbReference type="InterPro" id="IPR000185">
    <property type="entry name" value="SecA"/>
</dbReference>
<keyword evidence="6" id="KW-1185">Reference proteome</keyword>
<dbReference type="EnsemblMetazoa" id="AAEL001543-RE">
    <property type="protein sequence ID" value="AAEL001543-PE"/>
    <property type="gene ID" value="AAEL001543"/>
</dbReference>
<feature type="compositionally biased region" description="Polar residues" evidence="3">
    <location>
        <begin position="32"/>
        <end position="45"/>
    </location>
</feature>
<dbReference type="InterPro" id="IPR011115">
    <property type="entry name" value="SecA_DEAD"/>
</dbReference>
<feature type="domain" description="SecA family profile" evidence="4">
    <location>
        <begin position="780"/>
        <end position="1407"/>
    </location>
</feature>
<dbReference type="GO" id="GO:0005524">
    <property type="term" value="F:ATP binding"/>
    <property type="evidence" value="ECO:0007669"/>
    <property type="project" value="InterPro"/>
</dbReference>
<evidence type="ECO:0000259" key="4">
    <source>
        <dbReference type="PROSITE" id="PS51196"/>
    </source>
</evidence>
<reference evidence="5" key="2">
    <citation type="submission" date="2020-05" db="UniProtKB">
        <authorList>
            <consortium name="EnsemblMetazoa"/>
        </authorList>
    </citation>
    <scope>IDENTIFICATION</scope>
    <source>
        <strain evidence="5">LVP_AGWG</strain>
    </source>
</reference>
<evidence type="ECO:0000256" key="2">
    <source>
        <dbReference type="ARBA" id="ARBA00023010"/>
    </source>
</evidence>
<keyword evidence="2" id="KW-0811">Translocation</keyword>
<dbReference type="Proteomes" id="UP000008820">
    <property type="component" value="Chromosome 2"/>
</dbReference>
<dbReference type="GO" id="GO:0006886">
    <property type="term" value="P:intracellular protein transport"/>
    <property type="evidence" value="ECO:0007669"/>
    <property type="project" value="InterPro"/>
</dbReference>
<dbReference type="GO" id="GO:0016020">
    <property type="term" value="C:membrane"/>
    <property type="evidence" value="ECO:0007669"/>
    <property type="project" value="InterPro"/>
</dbReference>
<dbReference type="OrthoDB" id="7614088at2759"/>
<keyword evidence="1" id="KW-0653">Protein transport</keyword>
<evidence type="ECO:0000313" key="5">
    <source>
        <dbReference type="EnsemblMetazoa" id="AAEL001543-PE"/>
    </source>
</evidence>